<dbReference type="PROSITE" id="PS50842">
    <property type="entry name" value="EXPANSIN_EG45"/>
    <property type="match status" value="1"/>
</dbReference>
<dbReference type="PANTHER" id="PTHR31692:SF92">
    <property type="entry name" value="EXPANSIN-LIKE B1"/>
    <property type="match status" value="1"/>
</dbReference>
<dbReference type="InterPro" id="IPR007117">
    <property type="entry name" value="Expansin_CBD"/>
</dbReference>
<dbReference type="Pfam" id="PF03330">
    <property type="entry name" value="DPBB_1"/>
    <property type="match status" value="1"/>
</dbReference>
<keyword evidence="6" id="KW-1185">Reference proteome</keyword>
<organism evidence="5">
    <name type="scientific">Salvia splendens</name>
    <name type="common">Scarlet sage</name>
    <dbReference type="NCBI Taxonomy" id="180675"/>
    <lineage>
        <taxon>Eukaryota</taxon>
        <taxon>Viridiplantae</taxon>
        <taxon>Streptophyta</taxon>
        <taxon>Embryophyta</taxon>
        <taxon>Tracheophyta</taxon>
        <taxon>Spermatophyta</taxon>
        <taxon>Magnoliopsida</taxon>
        <taxon>eudicotyledons</taxon>
        <taxon>Gunneridae</taxon>
        <taxon>Pentapetalae</taxon>
        <taxon>asterids</taxon>
        <taxon>lamiids</taxon>
        <taxon>Lamiales</taxon>
        <taxon>Lamiaceae</taxon>
        <taxon>Nepetoideae</taxon>
        <taxon>Mentheae</taxon>
        <taxon>Salviinae</taxon>
        <taxon>Salvia</taxon>
        <taxon>Salvia subgen. Calosphace</taxon>
        <taxon>core Calosphace</taxon>
    </lineage>
</organism>
<dbReference type="PANTHER" id="PTHR31692">
    <property type="entry name" value="EXPANSIN-B3"/>
    <property type="match status" value="1"/>
</dbReference>
<dbReference type="InterPro" id="IPR036908">
    <property type="entry name" value="RlpA-like_sf"/>
</dbReference>
<dbReference type="AlphaFoldDB" id="A0A8X8ZLS3"/>
<dbReference type="EMBL" id="PNBA02000010">
    <property type="protein sequence ID" value="KAG6409632.1"/>
    <property type="molecule type" value="Genomic_DNA"/>
</dbReference>
<dbReference type="SUPFAM" id="SSF50685">
    <property type="entry name" value="Barwin-like endoglucanases"/>
    <property type="match status" value="1"/>
</dbReference>
<reference evidence="5" key="1">
    <citation type="submission" date="2018-01" db="EMBL/GenBank/DDBJ databases">
        <authorList>
            <person name="Mao J.F."/>
        </authorList>
    </citation>
    <scope>NUCLEOTIDE SEQUENCE</scope>
    <source>
        <strain evidence="5">Huo1</strain>
        <tissue evidence="5">Leaf</tissue>
    </source>
</reference>
<dbReference type="InterPro" id="IPR009009">
    <property type="entry name" value="RlpA-like_DPBB"/>
</dbReference>
<reference evidence="5" key="2">
    <citation type="submission" date="2020-08" db="EMBL/GenBank/DDBJ databases">
        <title>Plant Genome Project.</title>
        <authorList>
            <person name="Zhang R.-G."/>
        </authorList>
    </citation>
    <scope>NUCLEOTIDE SEQUENCE</scope>
    <source>
        <strain evidence="5">Huo1</strain>
        <tissue evidence="5">Leaf</tissue>
    </source>
</reference>
<dbReference type="SUPFAM" id="SSF49590">
    <property type="entry name" value="PHL pollen allergen"/>
    <property type="match status" value="1"/>
</dbReference>
<dbReference type="Gene3D" id="2.60.40.760">
    <property type="entry name" value="Expansin, cellulose-binding-like domain"/>
    <property type="match status" value="1"/>
</dbReference>
<feature type="signal peptide" evidence="2">
    <location>
        <begin position="1"/>
        <end position="22"/>
    </location>
</feature>
<keyword evidence="2" id="KW-0732">Signal</keyword>
<evidence type="ECO:0000256" key="2">
    <source>
        <dbReference type="SAM" id="SignalP"/>
    </source>
</evidence>
<comment type="caution">
    <text evidence="5">The sequence shown here is derived from an EMBL/GenBank/DDBJ whole genome shotgun (WGS) entry which is preliminary data.</text>
</comment>
<feature type="domain" description="Expansin-like CBD" evidence="4">
    <location>
        <begin position="165"/>
        <end position="274"/>
    </location>
</feature>
<dbReference type="InterPro" id="IPR007112">
    <property type="entry name" value="Expansin/allergen_DPBB_dom"/>
</dbReference>
<evidence type="ECO:0000259" key="3">
    <source>
        <dbReference type="PROSITE" id="PS50842"/>
    </source>
</evidence>
<accession>A0A8X8ZLS3</accession>
<feature type="domain" description="Expansin-like EG45" evidence="3">
    <location>
        <begin position="47"/>
        <end position="151"/>
    </location>
</feature>
<comment type="similarity">
    <text evidence="1">Belongs to the expansin family.</text>
</comment>
<dbReference type="PRINTS" id="PR01225">
    <property type="entry name" value="EXPANSNFAMLY"/>
</dbReference>
<evidence type="ECO:0008006" key="7">
    <source>
        <dbReference type="Google" id="ProtNLM"/>
    </source>
</evidence>
<sequence>MMALVFGLLTATLLLFGSFVDAAPCADCFTQSRAAYYPNSDDKGTETGRCGFGAFGATINNGDVAAVSDLYRDGLGCGACYQVRCTNGKYCSDKGVNVVITDHGSSHDTDFIMSRRAFGRMAQNVDAGASLLALGVVDIEYRRVPCSYPNTNITIKIDESSSNPHYLAFVIWYQQGMEDITAVQLCERRRKGSQMQRKLNISYSKYNFAFYTQTQSYSCKLLDRSYGAVWTATSPPSGPLSVRMLLSDENGDEKWIVPVNDIPDNWKAGDIYDSGAQVIA</sequence>
<dbReference type="Gene3D" id="2.40.40.10">
    <property type="entry name" value="RlpA-like domain"/>
    <property type="match status" value="1"/>
</dbReference>
<evidence type="ECO:0000313" key="5">
    <source>
        <dbReference type="EMBL" id="KAG6409632.1"/>
    </source>
</evidence>
<dbReference type="GO" id="GO:0009653">
    <property type="term" value="P:anatomical structure morphogenesis"/>
    <property type="evidence" value="ECO:0007669"/>
    <property type="project" value="UniProtKB-ARBA"/>
</dbReference>
<evidence type="ECO:0000256" key="1">
    <source>
        <dbReference type="RuleBase" id="RU003460"/>
    </source>
</evidence>
<dbReference type="Pfam" id="PF01357">
    <property type="entry name" value="Expansin_C"/>
    <property type="match status" value="1"/>
</dbReference>
<evidence type="ECO:0000259" key="4">
    <source>
        <dbReference type="PROSITE" id="PS50843"/>
    </source>
</evidence>
<proteinExistence type="inferred from homology"/>
<dbReference type="GO" id="GO:0005576">
    <property type="term" value="C:extracellular region"/>
    <property type="evidence" value="ECO:0007669"/>
    <property type="project" value="InterPro"/>
</dbReference>
<gene>
    <name evidence="5" type="ORF">SASPL_127673</name>
</gene>
<dbReference type="InterPro" id="IPR036749">
    <property type="entry name" value="Expansin_CBD_sf"/>
</dbReference>
<protein>
    <recommendedName>
        <fullName evidence="7">Expansin-like EG45 domain-containing protein</fullName>
    </recommendedName>
</protein>
<feature type="chain" id="PRO_5036443790" description="Expansin-like EG45 domain-containing protein" evidence="2">
    <location>
        <begin position="23"/>
        <end position="280"/>
    </location>
</feature>
<evidence type="ECO:0000313" key="6">
    <source>
        <dbReference type="Proteomes" id="UP000298416"/>
    </source>
</evidence>
<dbReference type="OrthoDB" id="5823761at2759"/>
<dbReference type="InterPro" id="IPR007118">
    <property type="entry name" value="Expan_Lol_pI"/>
</dbReference>
<dbReference type="PROSITE" id="PS50843">
    <property type="entry name" value="EXPANSIN_CBD"/>
    <property type="match status" value="1"/>
</dbReference>
<dbReference type="Proteomes" id="UP000298416">
    <property type="component" value="Unassembled WGS sequence"/>
</dbReference>
<dbReference type="CDD" id="cd22277">
    <property type="entry name" value="DPBB_EXLB_N"/>
    <property type="match status" value="1"/>
</dbReference>
<name>A0A8X8ZLS3_SALSN</name>